<dbReference type="Gene3D" id="2.60.120.200">
    <property type="match status" value="1"/>
</dbReference>
<dbReference type="InterPro" id="IPR006558">
    <property type="entry name" value="LamG-like"/>
</dbReference>
<dbReference type="InterPro" id="IPR008969">
    <property type="entry name" value="CarboxyPept-like_regulatory"/>
</dbReference>
<name>A0A381TVL3_9ZZZZ</name>
<dbReference type="Pfam" id="PF13385">
    <property type="entry name" value="Laminin_G_3"/>
    <property type="match status" value="1"/>
</dbReference>
<evidence type="ECO:0000313" key="4">
    <source>
        <dbReference type="EMBL" id="SVA19874.1"/>
    </source>
</evidence>
<keyword evidence="2" id="KW-1015">Disulfide bond</keyword>
<evidence type="ECO:0000256" key="1">
    <source>
        <dbReference type="ARBA" id="ARBA00022729"/>
    </source>
</evidence>
<proteinExistence type="predicted"/>
<keyword evidence="1" id="KW-0732">Signal</keyword>
<evidence type="ECO:0000259" key="3">
    <source>
        <dbReference type="SMART" id="SM00560"/>
    </source>
</evidence>
<feature type="non-terminal residue" evidence="4">
    <location>
        <position position="1"/>
    </location>
</feature>
<evidence type="ECO:0000256" key="2">
    <source>
        <dbReference type="ARBA" id="ARBA00023157"/>
    </source>
</evidence>
<dbReference type="SUPFAM" id="SSF49899">
    <property type="entry name" value="Concanavalin A-like lectins/glucanases"/>
    <property type="match status" value="1"/>
</dbReference>
<dbReference type="InterPro" id="IPR013320">
    <property type="entry name" value="ConA-like_dom_sf"/>
</dbReference>
<dbReference type="AlphaFoldDB" id="A0A381TVL3"/>
<feature type="domain" description="LamG-like jellyroll fold" evidence="3">
    <location>
        <begin position="53"/>
        <end position="194"/>
    </location>
</feature>
<sequence length="384" mass="42228">VNKLFPILVLLFSYSCMFFGGPEYNASADSTGLRFDGLNDYILIEENVIPDSGDYTLSVWLKADSGNTGARTIVSQSDTAGSPFYFGSNSSSDTSGTIKMTDEWKDLKSKDFYMDNNWHYYTIVNDGTIGDSATIIDTSALYIDGVLIAKSMGQGKTYPTDEKFLIATMWDNSGEYFSGLIDGVSIWDRKLTPEEVSSLYNSGTGMDPTVDTLNYVASSNLIGFWPFNEGADSSVTDYSGSGYDGQIIGASWVNVDTKLVPVLDTVSLAEADDQTGSIQRELWGRVTDGNEKSLYKASITLTGHHNEEFQWSTSVLTNRRGSYEVNDCQPWDNLKVSLDGYETQVYLPSDSVFSSLPADFVLEEESLIPAVDSSRYAELAQQAE</sequence>
<dbReference type="EMBL" id="UINC01005217">
    <property type="protein sequence ID" value="SVA19874.1"/>
    <property type="molecule type" value="Genomic_DNA"/>
</dbReference>
<organism evidence="4">
    <name type="scientific">marine metagenome</name>
    <dbReference type="NCBI Taxonomy" id="408172"/>
    <lineage>
        <taxon>unclassified sequences</taxon>
        <taxon>metagenomes</taxon>
        <taxon>ecological metagenomes</taxon>
    </lineage>
</organism>
<reference evidence="4" key="1">
    <citation type="submission" date="2018-05" db="EMBL/GenBank/DDBJ databases">
        <authorList>
            <person name="Lanie J.A."/>
            <person name="Ng W.-L."/>
            <person name="Kazmierczak K.M."/>
            <person name="Andrzejewski T.M."/>
            <person name="Davidsen T.M."/>
            <person name="Wayne K.J."/>
            <person name="Tettelin H."/>
            <person name="Glass J.I."/>
            <person name="Rusch D."/>
            <person name="Podicherti R."/>
            <person name="Tsui H.-C.T."/>
            <person name="Winkler M.E."/>
        </authorList>
    </citation>
    <scope>NUCLEOTIDE SEQUENCE</scope>
</reference>
<feature type="non-terminal residue" evidence="4">
    <location>
        <position position="384"/>
    </location>
</feature>
<dbReference type="SUPFAM" id="SSF49464">
    <property type="entry name" value="Carboxypeptidase regulatory domain-like"/>
    <property type="match status" value="1"/>
</dbReference>
<accession>A0A381TVL3</accession>
<dbReference type="SMART" id="SM00560">
    <property type="entry name" value="LamGL"/>
    <property type="match status" value="1"/>
</dbReference>
<gene>
    <name evidence="4" type="ORF">METZ01_LOCUS72728</name>
</gene>
<protein>
    <recommendedName>
        <fullName evidence="3">LamG-like jellyroll fold domain-containing protein</fullName>
    </recommendedName>
</protein>